<dbReference type="SUPFAM" id="SSF54897">
    <property type="entry name" value="Protease propeptides/inhibitors"/>
    <property type="match status" value="1"/>
</dbReference>
<dbReference type="GeneID" id="67029749"/>
<dbReference type="InterPro" id="IPR037045">
    <property type="entry name" value="S8pro/Inhibitor_I9_sf"/>
</dbReference>
<dbReference type="Proteomes" id="UP000650533">
    <property type="component" value="Chromosome 13"/>
</dbReference>
<evidence type="ECO:0000313" key="1">
    <source>
        <dbReference type="EMBL" id="QRW25521.1"/>
    </source>
</evidence>
<dbReference type="EMBL" id="CP059670">
    <property type="protein sequence ID" value="QRW25521.1"/>
    <property type="molecule type" value="Genomic_DNA"/>
</dbReference>
<reference evidence="1" key="1">
    <citation type="submission" date="2020-05" db="EMBL/GenBank/DDBJ databases">
        <title>Evolutionary and genomic comparisons of hybrid uninucleate and nonhybrid Rhizoctonia fungi.</title>
        <authorList>
            <person name="Li C."/>
            <person name="Chen X."/>
        </authorList>
    </citation>
    <scope>NUCLEOTIDE SEQUENCE</scope>
    <source>
        <strain evidence="1">AG-1 IA</strain>
    </source>
</reference>
<dbReference type="RefSeq" id="XP_043185758.1">
    <property type="nucleotide sequence ID" value="XM_043327286.1"/>
</dbReference>
<proteinExistence type="predicted"/>
<evidence type="ECO:0000313" key="2">
    <source>
        <dbReference type="Proteomes" id="UP000650533"/>
    </source>
</evidence>
<sequence length="72" mass="8195">MFKESATKDQIENYMNRIREDGGKVKYDYSELMKAVAIWVADDLVKSFASDPLVESMEIGFLELDQVASTQV</sequence>
<protein>
    <submittedName>
        <fullName evidence="1">Peptidase inhibitor i9</fullName>
    </submittedName>
</protein>
<dbReference type="KEGG" id="rsx:RhiXN_07470"/>
<organism evidence="1 2">
    <name type="scientific">Rhizoctonia solani</name>
    <dbReference type="NCBI Taxonomy" id="456999"/>
    <lineage>
        <taxon>Eukaryota</taxon>
        <taxon>Fungi</taxon>
        <taxon>Dikarya</taxon>
        <taxon>Basidiomycota</taxon>
        <taxon>Agaricomycotina</taxon>
        <taxon>Agaricomycetes</taxon>
        <taxon>Cantharellales</taxon>
        <taxon>Ceratobasidiaceae</taxon>
        <taxon>Rhizoctonia</taxon>
    </lineage>
</organism>
<dbReference type="Gene3D" id="3.30.70.80">
    <property type="entry name" value="Peptidase S8 propeptide/proteinase inhibitor I9"/>
    <property type="match status" value="1"/>
</dbReference>
<dbReference type="AlphaFoldDB" id="A0A8H8P805"/>
<gene>
    <name evidence="1" type="ORF">RhiXN_07470</name>
</gene>
<name>A0A8H8P805_9AGAM</name>
<accession>A0A8H8P805</accession>